<evidence type="ECO:0000256" key="7">
    <source>
        <dbReference type="ARBA" id="ARBA00022777"/>
    </source>
</evidence>
<dbReference type="Gene3D" id="3.30.200.20">
    <property type="entry name" value="Phosphorylase Kinase, domain 1"/>
    <property type="match status" value="1"/>
</dbReference>
<keyword evidence="9" id="KW-1133">Transmembrane helix</keyword>
<dbReference type="GO" id="GO:0004674">
    <property type="term" value="F:protein serine/threonine kinase activity"/>
    <property type="evidence" value="ECO:0007669"/>
    <property type="project" value="UniProtKB-KW"/>
</dbReference>
<feature type="binding site" evidence="12">
    <location>
        <position position="87"/>
    </location>
    <ligand>
        <name>ATP</name>
        <dbReference type="ChEBI" id="CHEBI:30616"/>
    </ligand>
</feature>
<dbReference type="PROSITE" id="PS00108">
    <property type="entry name" value="PROTEIN_KINASE_ST"/>
    <property type="match status" value="1"/>
</dbReference>
<dbReference type="SMART" id="SM00220">
    <property type="entry name" value="S_TKc"/>
    <property type="match status" value="1"/>
</dbReference>
<feature type="chain" id="PRO_5042007216" description="Protein kinase domain-containing protein" evidence="14">
    <location>
        <begin position="23"/>
        <end position="364"/>
    </location>
</feature>
<proteinExistence type="inferred from homology"/>
<dbReference type="Pfam" id="PF07714">
    <property type="entry name" value="PK_Tyr_Ser-Thr"/>
    <property type="match status" value="1"/>
</dbReference>
<dbReference type="InterPro" id="IPR008271">
    <property type="entry name" value="Ser/Thr_kinase_AS"/>
</dbReference>
<evidence type="ECO:0000256" key="10">
    <source>
        <dbReference type="ARBA" id="ARBA00023136"/>
    </source>
</evidence>
<keyword evidence="11" id="KW-0325">Glycoprotein</keyword>
<name>A0AAD4SDG5_9MAGN</name>
<dbReference type="Proteomes" id="UP001202328">
    <property type="component" value="Unassembled WGS sequence"/>
</dbReference>
<protein>
    <recommendedName>
        <fullName evidence="15">Protein kinase domain-containing protein</fullName>
    </recommendedName>
</protein>
<evidence type="ECO:0000256" key="14">
    <source>
        <dbReference type="SAM" id="SignalP"/>
    </source>
</evidence>
<dbReference type="InterPro" id="IPR011009">
    <property type="entry name" value="Kinase-like_dom_sf"/>
</dbReference>
<dbReference type="SUPFAM" id="SSF56112">
    <property type="entry name" value="Protein kinase-like (PK-like)"/>
    <property type="match status" value="1"/>
</dbReference>
<comment type="caution">
    <text evidence="16">The sequence shown here is derived from an EMBL/GenBank/DDBJ whole genome shotgun (WGS) entry which is preliminary data.</text>
</comment>
<dbReference type="InterPro" id="IPR000719">
    <property type="entry name" value="Prot_kinase_dom"/>
</dbReference>
<dbReference type="PANTHER" id="PTHR27009">
    <property type="entry name" value="RUST RESISTANCE KINASE LR10-RELATED"/>
    <property type="match status" value="1"/>
</dbReference>
<keyword evidence="6 12" id="KW-0547">Nucleotide-binding</keyword>
<evidence type="ECO:0000256" key="2">
    <source>
        <dbReference type="ARBA" id="ARBA00022527"/>
    </source>
</evidence>
<feature type="signal peptide" evidence="14">
    <location>
        <begin position="1"/>
        <end position="22"/>
    </location>
</feature>
<comment type="similarity">
    <text evidence="13">Belongs to the protein kinase superfamily.</text>
</comment>
<evidence type="ECO:0000256" key="11">
    <source>
        <dbReference type="ARBA" id="ARBA00023180"/>
    </source>
</evidence>
<evidence type="ECO:0000313" key="16">
    <source>
        <dbReference type="EMBL" id="KAI3886848.1"/>
    </source>
</evidence>
<feature type="domain" description="Protein kinase" evidence="15">
    <location>
        <begin position="59"/>
        <end position="337"/>
    </location>
</feature>
<evidence type="ECO:0000313" key="17">
    <source>
        <dbReference type="Proteomes" id="UP001202328"/>
    </source>
</evidence>
<evidence type="ECO:0000256" key="13">
    <source>
        <dbReference type="RuleBase" id="RU000304"/>
    </source>
</evidence>
<gene>
    <name evidence="16" type="ORF">MKW98_017200</name>
</gene>
<dbReference type="InterPro" id="IPR001245">
    <property type="entry name" value="Ser-Thr/Tyr_kinase_cat_dom"/>
</dbReference>
<evidence type="ECO:0000259" key="15">
    <source>
        <dbReference type="PROSITE" id="PS50011"/>
    </source>
</evidence>
<sequence>MVLLGRTMLVAPIALPILMIYAQDKRNRAMNASIEDFLDMYRDQMPIRYSYNDVKRMTKNFREKLGQGGFGSVYKGYLRNNRAVAVKILTSTKGYGQDFINEVATTGKIHHVNVVQLIGFVAERSKQALIYEFMLNGSLEKYLFPQEEGKLVNLLSWEKTYGIALGIARGIEYLHRGCGVRILHFDIKPHNILLDETYNPKVSDFGLARSYSVDASIISVTHGARGTIGYMAPELFYRNIGGVSYKSDVYSFGMLLMEMAGRRKNLNTSADEPSQIYFPSWIYRHLIQGNDIQMEDATQKENEMVKKIIIVALWCIQLKPVDRPSMTKVVEMLESELELPQIPDKPFSIADCGGDEDIMLNSLV</sequence>
<dbReference type="PROSITE" id="PS50011">
    <property type="entry name" value="PROTEIN_KINASE_DOM"/>
    <property type="match status" value="1"/>
</dbReference>
<evidence type="ECO:0000256" key="1">
    <source>
        <dbReference type="ARBA" id="ARBA00004479"/>
    </source>
</evidence>
<reference evidence="16" key="1">
    <citation type="submission" date="2022-04" db="EMBL/GenBank/DDBJ databases">
        <title>A functionally conserved STORR gene fusion in Papaver species that diverged 16.8 million years ago.</title>
        <authorList>
            <person name="Catania T."/>
        </authorList>
    </citation>
    <scope>NUCLEOTIDE SEQUENCE</scope>
    <source>
        <strain evidence="16">S-188037</strain>
    </source>
</reference>
<evidence type="ECO:0000256" key="5">
    <source>
        <dbReference type="ARBA" id="ARBA00022729"/>
    </source>
</evidence>
<dbReference type="EMBL" id="JAJJMB010012121">
    <property type="protein sequence ID" value="KAI3886848.1"/>
    <property type="molecule type" value="Genomic_DNA"/>
</dbReference>
<dbReference type="InterPro" id="IPR017441">
    <property type="entry name" value="Protein_kinase_ATP_BS"/>
</dbReference>
<evidence type="ECO:0000256" key="12">
    <source>
        <dbReference type="PROSITE-ProRule" id="PRU10141"/>
    </source>
</evidence>
<organism evidence="16 17">
    <name type="scientific">Papaver atlanticum</name>
    <dbReference type="NCBI Taxonomy" id="357466"/>
    <lineage>
        <taxon>Eukaryota</taxon>
        <taxon>Viridiplantae</taxon>
        <taxon>Streptophyta</taxon>
        <taxon>Embryophyta</taxon>
        <taxon>Tracheophyta</taxon>
        <taxon>Spermatophyta</taxon>
        <taxon>Magnoliopsida</taxon>
        <taxon>Ranunculales</taxon>
        <taxon>Papaveraceae</taxon>
        <taxon>Papaveroideae</taxon>
        <taxon>Papaver</taxon>
    </lineage>
</organism>
<dbReference type="PROSITE" id="PS00107">
    <property type="entry name" value="PROTEIN_KINASE_ATP"/>
    <property type="match status" value="1"/>
</dbReference>
<keyword evidence="10" id="KW-0472">Membrane</keyword>
<dbReference type="AlphaFoldDB" id="A0AAD4SDG5"/>
<evidence type="ECO:0000256" key="4">
    <source>
        <dbReference type="ARBA" id="ARBA00022692"/>
    </source>
</evidence>
<keyword evidence="8 12" id="KW-0067">ATP-binding</keyword>
<evidence type="ECO:0000256" key="3">
    <source>
        <dbReference type="ARBA" id="ARBA00022679"/>
    </source>
</evidence>
<accession>A0AAD4SDG5</accession>
<keyword evidence="5 14" id="KW-0732">Signal</keyword>
<evidence type="ECO:0000256" key="6">
    <source>
        <dbReference type="ARBA" id="ARBA00022741"/>
    </source>
</evidence>
<keyword evidence="17" id="KW-1185">Reference proteome</keyword>
<keyword evidence="4" id="KW-0812">Transmembrane</keyword>
<dbReference type="GO" id="GO:0005524">
    <property type="term" value="F:ATP binding"/>
    <property type="evidence" value="ECO:0007669"/>
    <property type="project" value="UniProtKB-UniRule"/>
</dbReference>
<keyword evidence="7" id="KW-0418">Kinase</keyword>
<dbReference type="GO" id="GO:0016020">
    <property type="term" value="C:membrane"/>
    <property type="evidence" value="ECO:0007669"/>
    <property type="project" value="UniProtKB-SubCell"/>
</dbReference>
<evidence type="ECO:0000256" key="9">
    <source>
        <dbReference type="ARBA" id="ARBA00022989"/>
    </source>
</evidence>
<dbReference type="InterPro" id="IPR045874">
    <property type="entry name" value="LRK10/LRL21-25-like"/>
</dbReference>
<dbReference type="FunFam" id="1.10.510.10:FF:000590">
    <property type="entry name" value="PR5-like receptor kinase"/>
    <property type="match status" value="1"/>
</dbReference>
<comment type="subcellular location">
    <subcellularLocation>
        <location evidence="1">Membrane</location>
        <topology evidence="1">Single-pass type I membrane protein</topology>
    </subcellularLocation>
</comment>
<evidence type="ECO:0000256" key="8">
    <source>
        <dbReference type="ARBA" id="ARBA00022840"/>
    </source>
</evidence>
<keyword evidence="3" id="KW-0808">Transferase</keyword>
<keyword evidence="2 13" id="KW-0723">Serine/threonine-protein kinase</keyword>
<dbReference type="Gene3D" id="1.10.510.10">
    <property type="entry name" value="Transferase(Phosphotransferase) domain 1"/>
    <property type="match status" value="1"/>
</dbReference>
<dbReference type="FunFam" id="3.30.200.20:FF:000178">
    <property type="entry name" value="serine/threonine-protein kinase PBS1-like"/>
    <property type="match status" value="1"/>
</dbReference>